<proteinExistence type="predicted"/>
<dbReference type="Proteomes" id="UP000546806">
    <property type="component" value="Unassembled WGS sequence"/>
</dbReference>
<evidence type="ECO:0000313" key="1">
    <source>
        <dbReference type="EMBL" id="MBC2002626.1"/>
    </source>
</evidence>
<evidence type="ECO:0000313" key="2">
    <source>
        <dbReference type="Proteomes" id="UP000546806"/>
    </source>
</evidence>
<comment type="caution">
    <text evidence="1">The sequence shown here is derived from an EMBL/GenBank/DDBJ whole genome shotgun (WGS) entry which is preliminary data.</text>
</comment>
<organism evidence="1 2">
    <name type="scientific">Listeria booriae</name>
    <dbReference type="NCBI Taxonomy" id="1552123"/>
    <lineage>
        <taxon>Bacteria</taxon>
        <taxon>Bacillati</taxon>
        <taxon>Bacillota</taxon>
        <taxon>Bacilli</taxon>
        <taxon>Bacillales</taxon>
        <taxon>Listeriaceae</taxon>
        <taxon>Listeria</taxon>
    </lineage>
</organism>
<protein>
    <submittedName>
        <fullName evidence="1">Uncharacterized protein</fullName>
    </submittedName>
</protein>
<dbReference type="RefSeq" id="WP_185532143.1">
    <property type="nucleotide sequence ID" value="NZ_JAARWW010000001.1"/>
</dbReference>
<dbReference type="AlphaFoldDB" id="A0A842CNR6"/>
<reference evidence="1 2" key="1">
    <citation type="submission" date="2020-03" db="EMBL/GenBank/DDBJ databases">
        <title>Soil Listeria distribution.</title>
        <authorList>
            <person name="Liao J."/>
            <person name="Wiedmann M."/>
        </authorList>
    </citation>
    <scope>NUCLEOTIDE SEQUENCE [LARGE SCALE GENOMIC DNA]</scope>
    <source>
        <strain evidence="1 2">FSL L7-0435</strain>
    </source>
</reference>
<sequence>MRMIRVRSYEESVEEFCDYYRNANMDDLNLIFTTLEKFIKQPCVEMQHAINIYGYSKEELKIVAYKTRGGFGGNGVSVIFQIEFPDFSLDVFKISDHKKFTRTLFRSPNLLEHVDEALNDILQEIIKDIKYEYDIDIPSLCDYSILKQLHEMKKLEKVDNDSQSRAVCKTERE</sequence>
<dbReference type="EMBL" id="JAARWW010000001">
    <property type="protein sequence ID" value="MBC2002626.1"/>
    <property type="molecule type" value="Genomic_DNA"/>
</dbReference>
<name>A0A842CNR6_9LIST</name>
<gene>
    <name evidence="1" type="ORF">HCA78_02515</name>
</gene>
<accession>A0A842CNR6</accession>